<evidence type="ECO:0000313" key="1">
    <source>
        <dbReference type="EMBL" id="MDR7293599.1"/>
    </source>
</evidence>
<protein>
    <submittedName>
        <fullName evidence="1">Organic hydroperoxide reductase OsmC/OhrA</fullName>
    </submittedName>
</protein>
<dbReference type="PANTHER" id="PTHR42830">
    <property type="entry name" value="OSMOTICALLY INDUCIBLE FAMILY PROTEIN"/>
    <property type="match status" value="1"/>
</dbReference>
<dbReference type="InterPro" id="IPR052707">
    <property type="entry name" value="OsmC_Ohr_Peroxiredoxin"/>
</dbReference>
<accession>A0ABU1YZ07</accession>
<proteinExistence type="predicted"/>
<dbReference type="Gene3D" id="3.30.300.20">
    <property type="match status" value="1"/>
</dbReference>
<organism evidence="1 2">
    <name type="scientific">Pseudoglutamicibacter albus</name>
    <dbReference type="NCBI Taxonomy" id="98671"/>
    <lineage>
        <taxon>Bacteria</taxon>
        <taxon>Bacillati</taxon>
        <taxon>Actinomycetota</taxon>
        <taxon>Actinomycetes</taxon>
        <taxon>Micrococcales</taxon>
        <taxon>Micrococcaceae</taxon>
        <taxon>Pseudoglutamicibacter</taxon>
    </lineage>
</organism>
<dbReference type="Pfam" id="PF02566">
    <property type="entry name" value="OsmC"/>
    <property type="match status" value="1"/>
</dbReference>
<name>A0ABU1YZ07_9MICC</name>
<dbReference type="Proteomes" id="UP001180715">
    <property type="component" value="Unassembled WGS sequence"/>
</dbReference>
<dbReference type="InterPro" id="IPR015946">
    <property type="entry name" value="KH_dom-like_a/b"/>
</dbReference>
<dbReference type="EMBL" id="JAVDXX010000001">
    <property type="protein sequence ID" value="MDR7293599.1"/>
    <property type="molecule type" value="Genomic_DNA"/>
</dbReference>
<dbReference type="PANTHER" id="PTHR42830:SF2">
    <property type="entry name" value="OSMC_OHR FAMILY PROTEIN"/>
    <property type="match status" value="1"/>
</dbReference>
<sequence length="172" mass="18129">MSVAWRAGDGPPTSSLRAFSRESVATTPGLGRPPVSDSSSHTTGLALSAAKAFFGDPAQWNPETLMLAALGQCHVLSFLRAAGMRGFDVARTSVDVSGELTLSPDGSGRFTLIEIQPATLIPRLDARAHAEEYRQLHSQAHKWCFIANSTACKILVHPDSGADNIGAAVSSE</sequence>
<dbReference type="InterPro" id="IPR003718">
    <property type="entry name" value="OsmC/Ohr_fam"/>
</dbReference>
<dbReference type="InterPro" id="IPR036102">
    <property type="entry name" value="OsmC/Ohrsf"/>
</dbReference>
<evidence type="ECO:0000313" key="2">
    <source>
        <dbReference type="Proteomes" id="UP001180715"/>
    </source>
</evidence>
<comment type="caution">
    <text evidence="1">The sequence shown here is derived from an EMBL/GenBank/DDBJ whole genome shotgun (WGS) entry which is preliminary data.</text>
</comment>
<dbReference type="SUPFAM" id="SSF82784">
    <property type="entry name" value="OsmC-like"/>
    <property type="match status" value="1"/>
</dbReference>
<dbReference type="RefSeq" id="WP_141739884.1">
    <property type="nucleotide sequence ID" value="NZ_JAVDXX010000001.1"/>
</dbReference>
<gene>
    <name evidence="1" type="ORF">J2S67_000867</name>
</gene>
<keyword evidence="2" id="KW-1185">Reference proteome</keyword>
<reference evidence="1" key="1">
    <citation type="submission" date="2023-07" db="EMBL/GenBank/DDBJ databases">
        <title>Sequencing the genomes of 1000 actinobacteria strains.</title>
        <authorList>
            <person name="Klenk H.-P."/>
        </authorList>
    </citation>
    <scope>NUCLEOTIDE SEQUENCE</scope>
    <source>
        <strain evidence="1">DSM 13068</strain>
    </source>
</reference>